<feature type="region of interest" description="Disordered" evidence="1">
    <location>
        <begin position="72"/>
        <end position="91"/>
    </location>
</feature>
<sequence>MSTLTLGEVVVCVVFAYARQSKNALGRVVLWSRATECPSICGRSLSAITLDSTIHSPMRSRWTRRSVRFIRSGAPQTDTSTQPALGDDDDPTTTVFHPILRLRLDCDSPTRFVRVNSR</sequence>
<dbReference type="AlphaFoldDB" id="A0AAW0AU15"/>
<organism evidence="2 3">
    <name type="scientific">Favolaschia claudopus</name>
    <dbReference type="NCBI Taxonomy" id="2862362"/>
    <lineage>
        <taxon>Eukaryota</taxon>
        <taxon>Fungi</taxon>
        <taxon>Dikarya</taxon>
        <taxon>Basidiomycota</taxon>
        <taxon>Agaricomycotina</taxon>
        <taxon>Agaricomycetes</taxon>
        <taxon>Agaricomycetidae</taxon>
        <taxon>Agaricales</taxon>
        <taxon>Marasmiineae</taxon>
        <taxon>Mycenaceae</taxon>
        <taxon>Favolaschia</taxon>
    </lineage>
</organism>
<dbReference type="Proteomes" id="UP001362999">
    <property type="component" value="Unassembled WGS sequence"/>
</dbReference>
<evidence type="ECO:0000313" key="2">
    <source>
        <dbReference type="EMBL" id="KAK7016320.1"/>
    </source>
</evidence>
<comment type="caution">
    <text evidence="2">The sequence shown here is derived from an EMBL/GenBank/DDBJ whole genome shotgun (WGS) entry which is preliminary data.</text>
</comment>
<keyword evidence="3" id="KW-1185">Reference proteome</keyword>
<name>A0AAW0AU15_9AGAR</name>
<evidence type="ECO:0008006" key="4">
    <source>
        <dbReference type="Google" id="ProtNLM"/>
    </source>
</evidence>
<reference evidence="2 3" key="1">
    <citation type="journal article" date="2024" name="J Genomics">
        <title>Draft genome sequencing and assembly of Favolaschia claudopus CIRM-BRFM 2984 isolated from oak limbs.</title>
        <authorList>
            <person name="Navarro D."/>
            <person name="Drula E."/>
            <person name="Chaduli D."/>
            <person name="Cazenave R."/>
            <person name="Ahrendt S."/>
            <person name="Wang J."/>
            <person name="Lipzen A."/>
            <person name="Daum C."/>
            <person name="Barry K."/>
            <person name="Grigoriev I.V."/>
            <person name="Favel A."/>
            <person name="Rosso M.N."/>
            <person name="Martin F."/>
        </authorList>
    </citation>
    <scope>NUCLEOTIDE SEQUENCE [LARGE SCALE GENOMIC DNA]</scope>
    <source>
        <strain evidence="2 3">CIRM-BRFM 2984</strain>
    </source>
</reference>
<dbReference type="EMBL" id="JAWWNJ010000051">
    <property type="protein sequence ID" value="KAK7016320.1"/>
    <property type="molecule type" value="Genomic_DNA"/>
</dbReference>
<gene>
    <name evidence="2" type="ORF">R3P38DRAFT_1400826</name>
</gene>
<proteinExistence type="predicted"/>
<protein>
    <recommendedName>
        <fullName evidence="4">Secreted protein</fullName>
    </recommendedName>
</protein>
<evidence type="ECO:0000313" key="3">
    <source>
        <dbReference type="Proteomes" id="UP001362999"/>
    </source>
</evidence>
<feature type="compositionally biased region" description="Polar residues" evidence="1">
    <location>
        <begin position="74"/>
        <end position="83"/>
    </location>
</feature>
<accession>A0AAW0AU15</accession>
<evidence type="ECO:0000256" key="1">
    <source>
        <dbReference type="SAM" id="MobiDB-lite"/>
    </source>
</evidence>